<name>A0ACC0HLD6_9ERIC</name>
<accession>A0ACC0HLD6</accession>
<evidence type="ECO:0000313" key="1">
    <source>
        <dbReference type="EMBL" id="KAI8013483.1"/>
    </source>
</evidence>
<gene>
    <name evidence="1" type="ORF">LOK49_LG05G00982</name>
</gene>
<protein>
    <submittedName>
        <fullName evidence="1">DCN1-like protein 1</fullName>
    </submittedName>
</protein>
<keyword evidence="2" id="KW-1185">Reference proteome</keyword>
<proteinExistence type="predicted"/>
<evidence type="ECO:0000313" key="2">
    <source>
        <dbReference type="Proteomes" id="UP001060215"/>
    </source>
</evidence>
<organism evidence="1 2">
    <name type="scientific">Camellia lanceoleosa</name>
    <dbReference type="NCBI Taxonomy" id="1840588"/>
    <lineage>
        <taxon>Eukaryota</taxon>
        <taxon>Viridiplantae</taxon>
        <taxon>Streptophyta</taxon>
        <taxon>Embryophyta</taxon>
        <taxon>Tracheophyta</taxon>
        <taxon>Spermatophyta</taxon>
        <taxon>Magnoliopsida</taxon>
        <taxon>eudicotyledons</taxon>
        <taxon>Gunneridae</taxon>
        <taxon>Pentapetalae</taxon>
        <taxon>asterids</taxon>
        <taxon>Ericales</taxon>
        <taxon>Theaceae</taxon>
        <taxon>Camellia</taxon>
    </lineage>
</organism>
<sequence length="221" mass="25454">MLLLSCSCSHSQSIDLSLSPLLYLKQSDEDRDMGRNSPVLIFFTHIPDNLDVANSLKRLASWSSWTIISLVDLLLCAIEDMHSRPIPYIFSLIFMQQLVLSWHMKAATMCEFSKQEFIGGLQALGIDSLEKFRDRMQFMRSELKDEQKFREIYNFAFGWAKEKVPGQRYCPPVEVFKSCCREVKKGNQLVGGDPNSFAVLFLDGVRKTFRYSNRLLMLSLT</sequence>
<dbReference type="Proteomes" id="UP001060215">
    <property type="component" value="Chromosome 4"/>
</dbReference>
<dbReference type="EMBL" id="CM045761">
    <property type="protein sequence ID" value="KAI8013483.1"/>
    <property type="molecule type" value="Genomic_DNA"/>
</dbReference>
<reference evidence="1 2" key="1">
    <citation type="journal article" date="2022" name="Plant J.">
        <title>Chromosome-level genome of Camellia lanceoleosa provides a valuable resource for understanding genome evolution and self-incompatibility.</title>
        <authorList>
            <person name="Gong W."/>
            <person name="Xiao S."/>
            <person name="Wang L."/>
            <person name="Liao Z."/>
            <person name="Chang Y."/>
            <person name="Mo W."/>
            <person name="Hu G."/>
            <person name="Li W."/>
            <person name="Zhao G."/>
            <person name="Zhu H."/>
            <person name="Hu X."/>
            <person name="Ji K."/>
            <person name="Xiang X."/>
            <person name="Song Q."/>
            <person name="Yuan D."/>
            <person name="Jin S."/>
            <person name="Zhang L."/>
        </authorList>
    </citation>
    <scope>NUCLEOTIDE SEQUENCE [LARGE SCALE GENOMIC DNA]</scope>
    <source>
        <strain evidence="1">SQ_2022a</strain>
    </source>
</reference>
<comment type="caution">
    <text evidence="1">The sequence shown here is derived from an EMBL/GenBank/DDBJ whole genome shotgun (WGS) entry which is preliminary data.</text>
</comment>